<evidence type="ECO:0000256" key="2">
    <source>
        <dbReference type="ARBA" id="ARBA00007069"/>
    </source>
</evidence>
<keyword evidence="3 9" id="KW-0813">Transport</keyword>
<dbReference type="GO" id="GO:0005315">
    <property type="term" value="F:phosphate transmembrane transporter activity"/>
    <property type="evidence" value="ECO:0007669"/>
    <property type="project" value="InterPro"/>
</dbReference>
<feature type="transmembrane region" description="Helical" evidence="9">
    <location>
        <begin position="143"/>
        <end position="167"/>
    </location>
</feature>
<sequence>MEISPPHWAMCPCPRMRPPAWWTRWKNSSRHRWHAPSFEVMPTRSADRLYKTVTASCAAAIPAVLLLLASVLLIGAWPTMTTAIGSLFADSTWDVPNHQFGAAPLIAGTLLSSAIALAIAAPLGIGVALLSTEIAPRPLREPLAFLVNLLAAVPSVVYGLWGIFILVPFLRAGVMPWAIAHLSWLPGFSGPAYGPSLLAASLILAIMVLPYIASVSRDVIRAVPRAQREAALALGATRWEMIRDAVFPAARTGLFGGVILGLGRALGETMAVTMVIGNRHAIPDSLFAPAYTMAAMLANEFAEASDAAHLSALMAVALLLLLITLVVNLLARMLVTRVGRGRPGETS</sequence>
<comment type="subcellular location">
    <subcellularLocation>
        <location evidence="1 9">Cell membrane</location>
        <topology evidence="1 9">Multi-pass membrane protein</topology>
    </subcellularLocation>
</comment>
<keyword evidence="8 9" id="KW-0472">Membrane</keyword>
<protein>
    <recommendedName>
        <fullName evidence="10">Phosphate transport system permease protein</fullName>
    </recommendedName>
</protein>
<evidence type="ECO:0000256" key="8">
    <source>
        <dbReference type="ARBA" id="ARBA00023136"/>
    </source>
</evidence>
<keyword evidence="5 10" id="KW-0592">Phosphate transport</keyword>
<name>A0A3D4V6U9_9BACT</name>
<evidence type="ECO:0000313" key="13">
    <source>
        <dbReference type="Proteomes" id="UP000264071"/>
    </source>
</evidence>
<gene>
    <name evidence="12" type="primary">pstC</name>
    <name evidence="12" type="ORF">DGD08_02365</name>
</gene>
<feature type="transmembrane region" description="Helical" evidence="9">
    <location>
        <begin position="245"/>
        <end position="266"/>
    </location>
</feature>
<evidence type="ECO:0000256" key="7">
    <source>
        <dbReference type="ARBA" id="ARBA00022989"/>
    </source>
</evidence>
<dbReference type="Gene3D" id="1.10.3720.10">
    <property type="entry name" value="MetI-like"/>
    <property type="match status" value="1"/>
</dbReference>
<evidence type="ECO:0000256" key="6">
    <source>
        <dbReference type="ARBA" id="ARBA00022692"/>
    </source>
</evidence>
<dbReference type="InterPro" id="IPR011864">
    <property type="entry name" value="Phosphate_PstC"/>
</dbReference>
<evidence type="ECO:0000259" key="11">
    <source>
        <dbReference type="PROSITE" id="PS50928"/>
    </source>
</evidence>
<evidence type="ECO:0000313" key="12">
    <source>
        <dbReference type="EMBL" id="HCT56037.1"/>
    </source>
</evidence>
<keyword evidence="7 9" id="KW-1133">Transmembrane helix</keyword>
<dbReference type="SUPFAM" id="SSF161098">
    <property type="entry name" value="MetI-like"/>
    <property type="match status" value="1"/>
</dbReference>
<dbReference type="NCBIfam" id="TIGR02138">
    <property type="entry name" value="phosphate_pstC"/>
    <property type="match status" value="1"/>
</dbReference>
<feature type="transmembrane region" description="Helical" evidence="9">
    <location>
        <begin position="53"/>
        <end position="77"/>
    </location>
</feature>
<dbReference type="GO" id="GO:0005886">
    <property type="term" value="C:plasma membrane"/>
    <property type="evidence" value="ECO:0007669"/>
    <property type="project" value="UniProtKB-SubCell"/>
</dbReference>
<dbReference type="InterPro" id="IPR051124">
    <property type="entry name" value="Phosphate_Transport_Permease"/>
</dbReference>
<dbReference type="Pfam" id="PF00528">
    <property type="entry name" value="BPD_transp_1"/>
    <property type="match status" value="1"/>
</dbReference>
<dbReference type="Proteomes" id="UP000264071">
    <property type="component" value="Unassembled WGS sequence"/>
</dbReference>
<organism evidence="12 13">
    <name type="scientific">Gemmatimonas aurantiaca</name>
    <dbReference type="NCBI Taxonomy" id="173480"/>
    <lineage>
        <taxon>Bacteria</taxon>
        <taxon>Pseudomonadati</taxon>
        <taxon>Gemmatimonadota</taxon>
        <taxon>Gemmatimonadia</taxon>
        <taxon>Gemmatimonadales</taxon>
        <taxon>Gemmatimonadaceae</taxon>
        <taxon>Gemmatimonas</taxon>
    </lineage>
</organism>
<feature type="domain" description="ABC transmembrane type-1" evidence="11">
    <location>
        <begin position="106"/>
        <end position="331"/>
    </location>
</feature>
<comment type="function">
    <text evidence="10">Part of the binding-protein-dependent transport system for phosphate; probably responsible for the translocation of the substrate across the membrane.</text>
</comment>
<dbReference type="InterPro" id="IPR035906">
    <property type="entry name" value="MetI-like_sf"/>
</dbReference>
<dbReference type="PROSITE" id="PS50928">
    <property type="entry name" value="ABC_TM1"/>
    <property type="match status" value="1"/>
</dbReference>
<accession>A0A3D4V6U9</accession>
<keyword evidence="4 10" id="KW-1003">Cell membrane</keyword>
<keyword evidence="6 9" id="KW-0812">Transmembrane</keyword>
<dbReference type="PANTHER" id="PTHR30425:SF1">
    <property type="entry name" value="PHOSPHATE TRANSPORT SYSTEM PERMEASE PROTEIN PSTC"/>
    <property type="match status" value="1"/>
</dbReference>
<comment type="similarity">
    <text evidence="2 10">Belongs to the binding-protein-dependent transport system permease family. CysTW subfamily.</text>
</comment>
<reference evidence="12 13" key="1">
    <citation type="journal article" date="2018" name="Nat. Biotechnol.">
        <title>A standardized bacterial taxonomy based on genome phylogeny substantially revises the tree of life.</title>
        <authorList>
            <person name="Parks D.H."/>
            <person name="Chuvochina M."/>
            <person name="Waite D.W."/>
            <person name="Rinke C."/>
            <person name="Skarshewski A."/>
            <person name="Chaumeil P.A."/>
            <person name="Hugenholtz P."/>
        </authorList>
    </citation>
    <scope>NUCLEOTIDE SEQUENCE [LARGE SCALE GENOMIC DNA]</scope>
    <source>
        <strain evidence="12">UBA8844</strain>
    </source>
</reference>
<dbReference type="PANTHER" id="PTHR30425">
    <property type="entry name" value="PHOSPHATE TRANSPORT SYSTEM PERMEASE PROTEIN PST"/>
    <property type="match status" value="1"/>
</dbReference>
<evidence type="ECO:0000256" key="9">
    <source>
        <dbReference type="RuleBase" id="RU363032"/>
    </source>
</evidence>
<feature type="transmembrane region" description="Helical" evidence="9">
    <location>
        <begin position="307"/>
        <end position="331"/>
    </location>
</feature>
<evidence type="ECO:0000256" key="10">
    <source>
        <dbReference type="RuleBase" id="RU363054"/>
    </source>
</evidence>
<evidence type="ECO:0000256" key="3">
    <source>
        <dbReference type="ARBA" id="ARBA00022448"/>
    </source>
</evidence>
<feature type="transmembrane region" description="Helical" evidence="9">
    <location>
        <begin position="192"/>
        <end position="212"/>
    </location>
</feature>
<dbReference type="InterPro" id="IPR000515">
    <property type="entry name" value="MetI-like"/>
</dbReference>
<feature type="transmembrane region" description="Helical" evidence="9">
    <location>
        <begin position="105"/>
        <end position="131"/>
    </location>
</feature>
<comment type="caution">
    <text evidence="12">The sequence shown here is derived from an EMBL/GenBank/DDBJ whole genome shotgun (WGS) entry which is preliminary data.</text>
</comment>
<dbReference type="GO" id="GO:0006817">
    <property type="term" value="P:phosphate ion transport"/>
    <property type="evidence" value="ECO:0007669"/>
    <property type="project" value="UniProtKB-KW"/>
</dbReference>
<evidence type="ECO:0000256" key="4">
    <source>
        <dbReference type="ARBA" id="ARBA00022475"/>
    </source>
</evidence>
<evidence type="ECO:0000256" key="1">
    <source>
        <dbReference type="ARBA" id="ARBA00004651"/>
    </source>
</evidence>
<dbReference type="EMBL" id="DPIY01000002">
    <property type="protein sequence ID" value="HCT56037.1"/>
    <property type="molecule type" value="Genomic_DNA"/>
</dbReference>
<proteinExistence type="inferred from homology"/>
<dbReference type="AlphaFoldDB" id="A0A3D4V6U9"/>
<evidence type="ECO:0000256" key="5">
    <source>
        <dbReference type="ARBA" id="ARBA00022592"/>
    </source>
</evidence>
<dbReference type="CDD" id="cd06261">
    <property type="entry name" value="TM_PBP2"/>
    <property type="match status" value="1"/>
</dbReference>